<evidence type="ECO:0000256" key="1">
    <source>
        <dbReference type="SAM" id="Phobius"/>
    </source>
</evidence>
<dbReference type="STRING" id="1298598.JCM21714_3332"/>
<sequence>MKWTAFTLFLGLLIKIVLNQWLIPWFGIRGGALATVITVFFIFISNFLLLRYTLKYAPVFMVSWLKIITAGFWMAILLSGLKLVQPLLFQIDNRIILFFFVTSCVTLGLIVYAMLILYGKVLSQKEIESFSMFNKWKKGKR</sequence>
<comment type="caution">
    <text evidence="2">The sequence shown here is derived from an EMBL/GenBank/DDBJ whole genome shotgun (WGS) entry which is preliminary data.</text>
</comment>
<organism evidence="2 3">
    <name type="scientific">Gracilibacillus boraciitolerans JCM 21714</name>
    <dbReference type="NCBI Taxonomy" id="1298598"/>
    <lineage>
        <taxon>Bacteria</taxon>
        <taxon>Bacillati</taxon>
        <taxon>Bacillota</taxon>
        <taxon>Bacilli</taxon>
        <taxon>Bacillales</taxon>
        <taxon>Bacillaceae</taxon>
        <taxon>Gracilibacillus</taxon>
    </lineage>
</organism>
<dbReference type="Proteomes" id="UP000019102">
    <property type="component" value="Unassembled WGS sequence"/>
</dbReference>
<feature type="transmembrane region" description="Helical" evidence="1">
    <location>
        <begin position="96"/>
        <end position="118"/>
    </location>
</feature>
<keyword evidence="1" id="KW-0812">Transmembrane</keyword>
<accession>W4VLD2</accession>
<proteinExistence type="predicted"/>
<feature type="transmembrane region" description="Helical" evidence="1">
    <location>
        <begin position="29"/>
        <end position="49"/>
    </location>
</feature>
<keyword evidence="1" id="KW-1133">Transmembrane helix</keyword>
<evidence type="ECO:0000313" key="2">
    <source>
        <dbReference type="EMBL" id="GAE94195.1"/>
    </source>
</evidence>
<reference evidence="2 3" key="1">
    <citation type="journal article" date="2014" name="Genome Announc.">
        <title>Draft Genome Sequence of the Boron-Tolerant and Moderately Halotolerant Bacterium Gracilibacillus boraciitolerans JCM 21714T.</title>
        <authorList>
            <person name="Ahmed I."/>
            <person name="Oshima K."/>
            <person name="Suda W."/>
            <person name="Kitamura K."/>
            <person name="Iida T."/>
            <person name="Ohmori Y."/>
            <person name="Fujiwara T."/>
            <person name="Hattori M."/>
            <person name="Ohkuma M."/>
        </authorList>
    </citation>
    <scope>NUCLEOTIDE SEQUENCE [LARGE SCALE GENOMIC DNA]</scope>
    <source>
        <strain evidence="2 3">JCM 21714</strain>
    </source>
</reference>
<evidence type="ECO:0000313" key="3">
    <source>
        <dbReference type="Proteomes" id="UP000019102"/>
    </source>
</evidence>
<dbReference type="RefSeq" id="WP_052000574.1">
    <property type="nucleotide sequence ID" value="NZ_BAVS01000020.1"/>
</dbReference>
<name>W4VLD2_9BACI</name>
<protein>
    <submittedName>
        <fullName evidence="2">Uncharacterized protein</fullName>
    </submittedName>
</protein>
<gene>
    <name evidence="2" type="ORF">JCM21714_3332</name>
</gene>
<feature type="transmembrane region" description="Helical" evidence="1">
    <location>
        <begin position="56"/>
        <end position="76"/>
    </location>
</feature>
<keyword evidence="1" id="KW-0472">Membrane</keyword>
<dbReference type="AlphaFoldDB" id="W4VLD2"/>
<dbReference type="EMBL" id="BAVS01000020">
    <property type="protein sequence ID" value="GAE94195.1"/>
    <property type="molecule type" value="Genomic_DNA"/>
</dbReference>
<keyword evidence="3" id="KW-1185">Reference proteome</keyword>